<dbReference type="GO" id="GO:0032922">
    <property type="term" value="P:circadian regulation of gene expression"/>
    <property type="evidence" value="ECO:0007669"/>
    <property type="project" value="TreeGrafter"/>
</dbReference>
<evidence type="ECO:0000313" key="8">
    <source>
        <dbReference type="EMBL" id="KAK4474553.1"/>
    </source>
</evidence>
<keyword evidence="9" id="KW-1185">Reference proteome</keyword>
<proteinExistence type="predicted"/>
<dbReference type="PANTHER" id="PTHR11723">
    <property type="entry name" value="DNA-BINDING PROTEIN INHIBITOR"/>
    <property type="match status" value="1"/>
</dbReference>
<keyword evidence="2" id="KW-0678">Repressor</keyword>
<reference evidence="8" key="2">
    <citation type="journal article" date="2023" name="Infect Dis Poverty">
        <title>Chromosome-scale genome of the human blood fluke Schistosoma mekongi and its implications for public health.</title>
        <authorList>
            <person name="Zhou M."/>
            <person name="Xu L."/>
            <person name="Xu D."/>
            <person name="Chen W."/>
            <person name="Khan J."/>
            <person name="Hu Y."/>
            <person name="Huang H."/>
            <person name="Wei H."/>
            <person name="Zhang Y."/>
            <person name="Chusongsang P."/>
            <person name="Tanasarnprasert K."/>
            <person name="Hu X."/>
            <person name="Limpanont Y."/>
            <person name="Lv Z."/>
        </authorList>
    </citation>
    <scope>NUCLEOTIDE SEQUENCE</scope>
    <source>
        <strain evidence="8">LV_2022a</strain>
    </source>
</reference>
<dbReference type="Proteomes" id="UP001292079">
    <property type="component" value="Unassembled WGS sequence"/>
</dbReference>
<comment type="subcellular location">
    <subcellularLocation>
        <location evidence="1">Nucleus</location>
    </subcellularLocation>
</comment>
<keyword evidence="3" id="KW-0805">Transcription regulation</keyword>
<dbReference type="InterPro" id="IPR026052">
    <property type="entry name" value="DNA-bd_prot-inh"/>
</dbReference>
<dbReference type="PANTHER" id="PTHR11723:SF17">
    <property type="entry name" value="PROTEIN EXTRA-MACROCHAETAE"/>
    <property type="match status" value="1"/>
</dbReference>
<keyword evidence="5" id="KW-0539">Nucleus</keyword>
<dbReference type="CDD" id="cd19684">
    <property type="entry name" value="bHLH_dnHLH_ID"/>
    <property type="match status" value="1"/>
</dbReference>
<dbReference type="AlphaFoldDB" id="A0AAE1ZIX7"/>
<accession>A0AAE1ZIX7</accession>
<dbReference type="EMBL" id="JALJAT010000001">
    <property type="protein sequence ID" value="KAK4474553.1"/>
    <property type="molecule type" value="Genomic_DNA"/>
</dbReference>
<dbReference type="Gene3D" id="4.10.280.10">
    <property type="entry name" value="Helix-loop-helix DNA-binding domain"/>
    <property type="match status" value="1"/>
</dbReference>
<dbReference type="PROSITE" id="PS50888">
    <property type="entry name" value="BHLH"/>
    <property type="match status" value="1"/>
</dbReference>
<evidence type="ECO:0000313" key="9">
    <source>
        <dbReference type="Proteomes" id="UP001292079"/>
    </source>
</evidence>
<evidence type="ECO:0000256" key="2">
    <source>
        <dbReference type="ARBA" id="ARBA00022491"/>
    </source>
</evidence>
<evidence type="ECO:0000256" key="6">
    <source>
        <dbReference type="SAM" id="MobiDB-lite"/>
    </source>
</evidence>
<evidence type="ECO:0000256" key="5">
    <source>
        <dbReference type="ARBA" id="ARBA00023242"/>
    </source>
</evidence>
<dbReference type="GO" id="GO:0005634">
    <property type="term" value="C:nucleus"/>
    <property type="evidence" value="ECO:0007669"/>
    <property type="project" value="UniProtKB-SubCell"/>
</dbReference>
<dbReference type="InterPro" id="IPR011598">
    <property type="entry name" value="bHLH_dom"/>
</dbReference>
<dbReference type="GO" id="GO:0005737">
    <property type="term" value="C:cytoplasm"/>
    <property type="evidence" value="ECO:0007669"/>
    <property type="project" value="InterPro"/>
</dbReference>
<comment type="caution">
    <text evidence="8">The sequence shown here is derived from an EMBL/GenBank/DDBJ whole genome shotgun (WGS) entry which is preliminary data.</text>
</comment>
<reference evidence="8" key="1">
    <citation type="submission" date="2022-04" db="EMBL/GenBank/DDBJ databases">
        <authorList>
            <person name="Xu L."/>
            <person name="Lv Z."/>
        </authorList>
    </citation>
    <scope>NUCLEOTIDE SEQUENCE</scope>
    <source>
        <strain evidence="8">LV_2022a</strain>
    </source>
</reference>
<feature type="domain" description="BHLH" evidence="7">
    <location>
        <begin position="16"/>
        <end position="68"/>
    </location>
</feature>
<dbReference type="SUPFAM" id="SSF47459">
    <property type="entry name" value="HLH, helix-loop-helix DNA-binding domain"/>
    <property type="match status" value="1"/>
</dbReference>
<keyword evidence="4" id="KW-0804">Transcription</keyword>
<dbReference type="GO" id="GO:0030154">
    <property type="term" value="P:cell differentiation"/>
    <property type="evidence" value="ECO:0007669"/>
    <property type="project" value="TreeGrafter"/>
</dbReference>
<name>A0AAE1ZIX7_SCHME</name>
<feature type="region of interest" description="Disordered" evidence="6">
    <location>
        <begin position="1"/>
        <end position="27"/>
    </location>
</feature>
<dbReference type="InterPro" id="IPR036638">
    <property type="entry name" value="HLH_DNA-bd_sf"/>
</dbReference>
<evidence type="ECO:0000256" key="1">
    <source>
        <dbReference type="ARBA" id="ARBA00004123"/>
    </source>
</evidence>
<organism evidence="8 9">
    <name type="scientific">Schistosoma mekongi</name>
    <name type="common">Parasitic worm</name>
    <dbReference type="NCBI Taxonomy" id="38744"/>
    <lineage>
        <taxon>Eukaryota</taxon>
        <taxon>Metazoa</taxon>
        <taxon>Spiralia</taxon>
        <taxon>Lophotrochozoa</taxon>
        <taxon>Platyhelminthes</taxon>
        <taxon>Trematoda</taxon>
        <taxon>Digenea</taxon>
        <taxon>Strigeidida</taxon>
        <taxon>Schistosomatoidea</taxon>
        <taxon>Schistosomatidae</taxon>
        <taxon>Schistosoma</taxon>
    </lineage>
</organism>
<evidence type="ECO:0000256" key="4">
    <source>
        <dbReference type="ARBA" id="ARBA00023163"/>
    </source>
</evidence>
<evidence type="ECO:0000259" key="7">
    <source>
        <dbReference type="PROSITE" id="PS50888"/>
    </source>
</evidence>
<dbReference type="Pfam" id="PF00010">
    <property type="entry name" value="HLH"/>
    <property type="match status" value="1"/>
</dbReference>
<dbReference type="GO" id="GO:0000122">
    <property type="term" value="P:negative regulation of transcription by RNA polymerase II"/>
    <property type="evidence" value="ECO:0007669"/>
    <property type="project" value="InterPro"/>
</dbReference>
<sequence>MTRQRCRPMVSRQTKHRKHSNSVKIDTPPTEMKRCLVKLKKMVPTIERNKKVNQLELLQHVIDYIQDLEKTLQYPEDILTSVSVSKCSSPKEKRMYYLCFRSCSNLEHVFLINNSLHSP</sequence>
<evidence type="ECO:0000256" key="3">
    <source>
        <dbReference type="ARBA" id="ARBA00023015"/>
    </source>
</evidence>
<dbReference type="GO" id="GO:0046983">
    <property type="term" value="F:protein dimerization activity"/>
    <property type="evidence" value="ECO:0007669"/>
    <property type="project" value="InterPro"/>
</dbReference>
<protein>
    <recommendedName>
        <fullName evidence="7">BHLH domain-containing protein</fullName>
    </recommendedName>
</protein>
<gene>
    <name evidence="8" type="ORF">MN116_001697</name>
</gene>